<dbReference type="FunFam" id="2.40.110.10:FF:000001">
    <property type="entry name" value="Acyl-CoA dehydrogenase, mitochondrial"/>
    <property type="match status" value="1"/>
</dbReference>
<dbReference type="InterPro" id="IPR037069">
    <property type="entry name" value="AcylCoA_DH/ox_N_sf"/>
</dbReference>
<evidence type="ECO:0000313" key="13">
    <source>
        <dbReference type="Proteomes" id="UP000233654"/>
    </source>
</evidence>
<dbReference type="InterPro" id="IPR009075">
    <property type="entry name" value="AcylCo_DH/oxidase_C"/>
</dbReference>
<dbReference type="InterPro" id="IPR009100">
    <property type="entry name" value="AcylCoA_DH/oxidase_NM_dom_sf"/>
</dbReference>
<dbReference type="Pfam" id="PF02770">
    <property type="entry name" value="Acyl-CoA_dh_M"/>
    <property type="match status" value="1"/>
</dbReference>
<dbReference type="FunFam" id="1.10.540.10:FF:000002">
    <property type="entry name" value="Acyl-CoA dehydrogenase FadE19"/>
    <property type="match status" value="1"/>
</dbReference>
<evidence type="ECO:0000256" key="1">
    <source>
        <dbReference type="ARBA" id="ARBA00001974"/>
    </source>
</evidence>
<evidence type="ECO:0000313" key="12">
    <source>
        <dbReference type="EMBL" id="PKQ28536.1"/>
    </source>
</evidence>
<proteinExistence type="inferred from homology"/>
<feature type="domain" description="Acyl-CoA dehydrogenase/oxidase C-terminal" evidence="9">
    <location>
        <begin position="236"/>
        <end position="379"/>
    </location>
</feature>
<dbReference type="InterPro" id="IPR013786">
    <property type="entry name" value="AcylCoA_DH/ox_N"/>
</dbReference>
<keyword evidence="7 8" id="KW-0560">Oxidoreductase</keyword>
<dbReference type="Pfam" id="PF02771">
    <property type="entry name" value="Acyl-CoA_dh_N"/>
    <property type="match status" value="1"/>
</dbReference>
<keyword evidence="4" id="KW-0101">Branched-chain amino acid catabolism</keyword>
<comment type="cofactor">
    <cofactor evidence="1 8">
        <name>FAD</name>
        <dbReference type="ChEBI" id="CHEBI:57692"/>
    </cofactor>
</comment>
<dbReference type="PANTHER" id="PTHR43884:SF12">
    <property type="entry name" value="ISOVALERYL-COA DEHYDROGENASE, MITOCHONDRIAL-RELATED"/>
    <property type="match status" value="1"/>
</dbReference>
<dbReference type="AlphaFoldDB" id="A0A2N3G740"/>
<keyword evidence="6 8" id="KW-0274">FAD</keyword>
<evidence type="ECO:0000259" key="9">
    <source>
        <dbReference type="Pfam" id="PF00441"/>
    </source>
</evidence>
<dbReference type="PANTHER" id="PTHR43884">
    <property type="entry name" value="ACYL-COA DEHYDROGENASE"/>
    <property type="match status" value="1"/>
</dbReference>
<sequence>MDFNLSEEQLLFKQSVIEFAQKEIQPGAMERDEEARFDRDVWDKASEFGLMSLPYPEEYGGSGASLMDTTLAGEALAYGGLDAGFCLSWGAHVVIGGVPIWQLGTEEQKKKYLPKIASGEWIAGMGLTEPEAGSDAAGLLTTADKKDGYYVLNGSKTFITNGPIGNVFVVLAKTDKEKGAAGISGFIVEKDFPGFSVGPAMHKTGNRSSPTSELFFDNCEVPVENLLGEENNGFMGVALATLEWERSVMVAAAVGGMEIQLEECVKYAKERKQFGRSIAKFQAVQFMLADMKMWLETSRWTLYKTAWNKDQGIMDPLQASIAKLYVTETALKAAHNAIQIHGGYGYIKEYAVERAYRDAQIGVLGGGTSEIQRWIIGRLLIGK</sequence>
<evidence type="ECO:0000259" key="11">
    <source>
        <dbReference type="Pfam" id="PF02771"/>
    </source>
</evidence>
<dbReference type="GO" id="GO:0009083">
    <property type="term" value="P:branched-chain amino acid catabolic process"/>
    <property type="evidence" value="ECO:0007669"/>
    <property type="project" value="UniProtKB-KW"/>
</dbReference>
<evidence type="ECO:0000256" key="2">
    <source>
        <dbReference type="ARBA" id="ARBA00005109"/>
    </source>
</evidence>
<evidence type="ECO:0000256" key="8">
    <source>
        <dbReference type="RuleBase" id="RU362125"/>
    </source>
</evidence>
<dbReference type="Gene3D" id="1.10.540.10">
    <property type="entry name" value="Acyl-CoA dehydrogenase/oxidase, N-terminal domain"/>
    <property type="match status" value="1"/>
</dbReference>
<dbReference type="Gene3D" id="2.40.110.10">
    <property type="entry name" value="Butyryl-CoA Dehydrogenase, subunit A, domain 2"/>
    <property type="match status" value="1"/>
</dbReference>
<dbReference type="GO" id="GO:0050660">
    <property type="term" value="F:flavin adenine dinucleotide binding"/>
    <property type="evidence" value="ECO:0007669"/>
    <property type="project" value="InterPro"/>
</dbReference>
<dbReference type="InterPro" id="IPR006091">
    <property type="entry name" value="Acyl-CoA_Oxase/DH_mid-dom"/>
</dbReference>
<accession>A0A2N3G740</accession>
<evidence type="ECO:0000256" key="6">
    <source>
        <dbReference type="ARBA" id="ARBA00022827"/>
    </source>
</evidence>
<comment type="caution">
    <text evidence="12">The sequence shown here is derived from an EMBL/GenBank/DDBJ whole genome shotgun (WGS) entry which is preliminary data.</text>
</comment>
<name>A0A2N3G740_9ACTN</name>
<dbReference type="PROSITE" id="PS00073">
    <property type="entry name" value="ACYL_COA_DH_2"/>
    <property type="match status" value="1"/>
</dbReference>
<dbReference type="SUPFAM" id="SSF56645">
    <property type="entry name" value="Acyl-CoA dehydrogenase NM domain-like"/>
    <property type="match status" value="1"/>
</dbReference>
<dbReference type="SUPFAM" id="SSF47203">
    <property type="entry name" value="Acyl-CoA dehydrogenase C-terminal domain-like"/>
    <property type="match status" value="1"/>
</dbReference>
<evidence type="ECO:0000256" key="7">
    <source>
        <dbReference type="ARBA" id="ARBA00023002"/>
    </source>
</evidence>
<comment type="pathway">
    <text evidence="2">Amino-acid degradation; L-valine degradation.</text>
</comment>
<evidence type="ECO:0000256" key="5">
    <source>
        <dbReference type="ARBA" id="ARBA00022630"/>
    </source>
</evidence>
<dbReference type="GO" id="GO:0003995">
    <property type="term" value="F:acyl-CoA dehydrogenase activity"/>
    <property type="evidence" value="ECO:0007669"/>
    <property type="project" value="InterPro"/>
</dbReference>
<evidence type="ECO:0000256" key="4">
    <source>
        <dbReference type="ARBA" id="ARBA00022456"/>
    </source>
</evidence>
<feature type="domain" description="Acyl-CoA oxidase/dehydrogenase middle" evidence="10">
    <location>
        <begin position="125"/>
        <end position="219"/>
    </location>
</feature>
<dbReference type="Gene3D" id="1.20.140.10">
    <property type="entry name" value="Butyryl-CoA Dehydrogenase, subunit A, domain 3"/>
    <property type="match status" value="1"/>
</dbReference>
<comment type="similarity">
    <text evidence="3 8">Belongs to the acyl-CoA dehydrogenase family.</text>
</comment>
<dbReference type="EMBL" id="PHEX01000013">
    <property type="protein sequence ID" value="PKQ28536.1"/>
    <property type="molecule type" value="Genomic_DNA"/>
</dbReference>
<dbReference type="InterPro" id="IPR036250">
    <property type="entry name" value="AcylCo_DH-like_C"/>
</dbReference>
<gene>
    <name evidence="12" type="ORF">CVT63_02345</name>
</gene>
<dbReference type="InterPro" id="IPR006089">
    <property type="entry name" value="Acyl-CoA_DH_CS"/>
</dbReference>
<dbReference type="FunFam" id="1.20.140.10:FF:000001">
    <property type="entry name" value="Acyl-CoA dehydrogenase"/>
    <property type="match status" value="1"/>
</dbReference>
<organism evidence="12 13">
    <name type="scientific">Candidatus Anoxymicrobium japonicum</name>
    <dbReference type="NCBI Taxonomy" id="2013648"/>
    <lineage>
        <taxon>Bacteria</taxon>
        <taxon>Bacillati</taxon>
        <taxon>Actinomycetota</taxon>
        <taxon>Candidatus Geothermincolia</taxon>
        <taxon>Candidatus Geothermincolales</taxon>
        <taxon>Candidatus Anoxymicrobiaceae</taxon>
        <taxon>Candidatus Anoxymicrobium</taxon>
    </lineage>
</organism>
<protein>
    <submittedName>
        <fullName evidence="12">Acyl-CoA dehydrogenase</fullName>
    </submittedName>
</protein>
<dbReference type="Proteomes" id="UP000233654">
    <property type="component" value="Unassembled WGS sequence"/>
</dbReference>
<evidence type="ECO:0000259" key="10">
    <source>
        <dbReference type="Pfam" id="PF02770"/>
    </source>
</evidence>
<feature type="domain" description="Acyl-CoA dehydrogenase/oxidase N-terminal" evidence="11">
    <location>
        <begin position="6"/>
        <end position="120"/>
    </location>
</feature>
<dbReference type="InterPro" id="IPR046373">
    <property type="entry name" value="Acyl-CoA_Oxase/DH_mid-dom_sf"/>
</dbReference>
<evidence type="ECO:0000256" key="3">
    <source>
        <dbReference type="ARBA" id="ARBA00009347"/>
    </source>
</evidence>
<keyword evidence="5 8" id="KW-0285">Flavoprotein</keyword>
<dbReference type="PROSITE" id="PS00072">
    <property type="entry name" value="ACYL_COA_DH_1"/>
    <property type="match status" value="1"/>
</dbReference>
<dbReference type="Pfam" id="PF00441">
    <property type="entry name" value="Acyl-CoA_dh_1"/>
    <property type="match status" value="1"/>
</dbReference>
<reference evidence="12 13" key="1">
    <citation type="journal article" date="2017" name="ISME J.">
        <title>Potential for microbial H2 and metal transformations associated with novel bacteria and archaea in deep terrestrial subsurface sediments.</title>
        <authorList>
            <person name="Hernsdorf A.W."/>
            <person name="Amano Y."/>
            <person name="Miyakawa K."/>
            <person name="Ise K."/>
            <person name="Suzuki Y."/>
            <person name="Anantharaman K."/>
            <person name="Probst A."/>
            <person name="Burstein D."/>
            <person name="Thomas B.C."/>
            <person name="Banfield J.F."/>
        </authorList>
    </citation>
    <scope>NUCLEOTIDE SEQUENCE [LARGE SCALE GENOMIC DNA]</scope>
    <source>
        <strain evidence="12">HGW-Actinobacteria-3</strain>
    </source>
</reference>